<evidence type="ECO:0000256" key="1">
    <source>
        <dbReference type="ARBA" id="ARBA00001936"/>
    </source>
</evidence>
<dbReference type="GO" id="GO:0006281">
    <property type="term" value="P:DNA repair"/>
    <property type="evidence" value="ECO:0007669"/>
    <property type="project" value="UniProtKB-KW"/>
</dbReference>
<keyword evidence="7" id="KW-0460">Magnesium</keyword>
<dbReference type="InterPro" id="IPR005135">
    <property type="entry name" value="Endo/exonuclease/phosphatase"/>
</dbReference>
<evidence type="ECO:0000256" key="5">
    <source>
        <dbReference type="ARBA" id="ARBA00022763"/>
    </source>
</evidence>
<dbReference type="PANTHER" id="PTHR15822:SF4">
    <property type="entry name" value="TYROSYL-DNA PHOSPHODIESTERASE 2"/>
    <property type="match status" value="1"/>
</dbReference>
<evidence type="ECO:0000313" key="11">
    <source>
        <dbReference type="EMBL" id="NDW05421.1"/>
    </source>
</evidence>
<gene>
    <name evidence="11" type="ORF">GTK09_13400</name>
</gene>
<evidence type="ECO:0000256" key="4">
    <source>
        <dbReference type="ARBA" id="ARBA00022723"/>
    </source>
</evidence>
<evidence type="ECO:0000313" key="12">
    <source>
        <dbReference type="Proteomes" id="UP000469011"/>
    </source>
</evidence>
<dbReference type="GO" id="GO:0004518">
    <property type="term" value="F:nuclease activity"/>
    <property type="evidence" value="ECO:0007669"/>
    <property type="project" value="UniProtKB-KW"/>
</dbReference>
<keyword evidence="9" id="KW-0472">Membrane</keyword>
<proteinExistence type="predicted"/>
<comment type="caution">
    <text evidence="11">The sequence shown here is derived from an EMBL/GenBank/DDBJ whole genome shotgun (WGS) entry which is preliminary data.</text>
</comment>
<dbReference type="SUPFAM" id="SSF56219">
    <property type="entry name" value="DNase I-like"/>
    <property type="match status" value="1"/>
</dbReference>
<evidence type="ECO:0000256" key="2">
    <source>
        <dbReference type="ARBA" id="ARBA00001946"/>
    </source>
</evidence>
<evidence type="ECO:0000259" key="10">
    <source>
        <dbReference type="Pfam" id="PF03372"/>
    </source>
</evidence>
<keyword evidence="3" id="KW-0540">Nuclease</keyword>
<comment type="cofactor">
    <cofactor evidence="1">
        <name>Mn(2+)</name>
        <dbReference type="ChEBI" id="CHEBI:29035"/>
    </cofactor>
</comment>
<feature type="domain" description="Endonuclease/exonuclease/phosphatase" evidence="10">
    <location>
        <begin position="103"/>
        <end position="308"/>
    </location>
</feature>
<keyword evidence="6" id="KW-0378">Hydrolase</keyword>
<dbReference type="GO" id="GO:0016787">
    <property type="term" value="F:hydrolase activity"/>
    <property type="evidence" value="ECO:0007669"/>
    <property type="project" value="UniProtKB-KW"/>
</dbReference>
<organism evidence="11 12">
    <name type="scientific">Jiella pacifica</name>
    <dbReference type="NCBI Taxonomy" id="2696469"/>
    <lineage>
        <taxon>Bacteria</taxon>
        <taxon>Pseudomonadati</taxon>
        <taxon>Pseudomonadota</taxon>
        <taxon>Alphaproteobacteria</taxon>
        <taxon>Hyphomicrobiales</taxon>
        <taxon>Aurantimonadaceae</taxon>
        <taxon>Jiella</taxon>
    </lineage>
</organism>
<keyword evidence="9" id="KW-1133">Transmembrane helix</keyword>
<dbReference type="PANTHER" id="PTHR15822">
    <property type="entry name" value="TRAF AND TNF RECEPTOR-ASSOCIATED PROTEIN"/>
    <property type="match status" value="1"/>
</dbReference>
<dbReference type="EMBL" id="JAAAMG010000010">
    <property type="protein sequence ID" value="NDW05421.1"/>
    <property type="molecule type" value="Genomic_DNA"/>
</dbReference>
<feature type="transmembrane region" description="Helical" evidence="9">
    <location>
        <begin position="33"/>
        <end position="53"/>
    </location>
</feature>
<keyword evidence="9" id="KW-0812">Transmembrane</keyword>
<evidence type="ECO:0000256" key="7">
    <source>
        <dbReference type="ARBA" id="ARBA00022842"/>
    </source>
</evidence>
<evidence type="ECO:0000256" key="6">
    <source>
        <dbReference type="ARBA" id="ARBA00022801"/>
    </source>
</evidence>
<comment type="cofactor">
    <cofactor evidence="2">
        <name>Mg(2+)</name>
        <dbReference type="ChEBI" id="CHEBI:18420"/>
    </cofactor>
</comment>
<evidence type="ECO:0000256" key="9">
    <source>
        <dbReference type="SAM" id="Phobius"/>
    </source>
</evidence>
<dbReference type="InterPro" id="IPR051547">
    <property type="entry name" value="TDP2-like"/>
</dbReference>
<name>A0A6N9T2K8_9HYPH</name>
<evidence type="ECO:0000256" key="3">
    <source>
        <dbReference type="ARBA" id="ARBA00022722"/>
    </source>
</evidence>
<dbReference type="Pfam" id="PF03372">
    <property type="entry name" value="Exo_endo_phos"/>
    <property type="match status" value="1"/>
</dbReference>
<dbReference type="AlphaFoldDB" id="A0A6N9T2K8"/>
<keyword evidence="5" id="KW-0227">DNA damage</keyword>
<dbReference type="GO" id="GO:0046872">
    <property type="term" value="F:metal ion binding"/>
    <property type="evidence" value="ECO:0007669"/>
    <property type="project" value="UniProtKB-KW"/>
</dbReference>
<keyword evidence="12" id="KW-1185">Reference proteome</keyword>
<keyword evidence="8" id="KW-0234">DNA repair</keyword>
<keyword evidence="4" id="KW-0479">Metal-binding</keyword>
<sequence>MDLLFAALTLILLAATGIPFLHIPHGSVRVFAFPRLQILAITLIVGALSIWLLDGNARNWIVAGLLIVAGVQAACIAQFLPLRPRQSKRYEGDPNGPNTVSIVSYNVKMSNRRYRDAVELIEREAPDLALFMEVDDGWAEALEPLGRTMPYVVAQPLDNSYGMILYSKLPLSDVRLANLVMEKVPSIIARVTLRSGHDFSLYCVHPEPPVPYADSSGRDAELIRVAELIEEDPLPAIVCGDLNDVAWSHTTRHFQRVSRLLDPRVGRGFYNTFDARYPLLRWPLDHLFHNARFDFIAMQRLEHIGSDHFPMLFKLALTRDAEDADYPEKANGDDLKENREIVEAAKDLDRDAIGTDWEK</sequence>
<dbReference type="RefSeq" id="WP_163463680.1">
    <property type="nucleotide sequence ID" value="NZ_JAAAMG010000010.1"/>
</dbReference>
<dbReference type="Gene3D" id="3.60.10.10">
    <property type="entry name" value="Endonuclease/exonuclease/phosphatase"/>
    <property type="match status" value="1"/>
</dbReference>
<reference evidence="11 12" key="1">
    <citation type="submission" date="2020-01" db="EMBL/GenBank/DDBJ databases">
        <title>Jiella pacifica sp. nov.</title>
        <authorList>
            <person name="Xue Z."/>
            <person name="Zhu S."/>
            <person name="Chen J."/>
            <person name="Yang J."/>
        </authorList>
    </citation>
    <scope>NUCLEOTIDE SEQUENCE [LARGE SCALE GENOMIC DNA]</scope>
    <source>
        <strain evidence="11 12">40Bstr34</strain>
    </source>
</reference>
<accession>A0A6N9T2K8</accession>
<evidence type="ECO:0000256" key="8">
    <source>
        <dbReference type="ARBA" id="ARBA00023204"/>
    </source>
</evidence>
<protein>
    <recommendedName>
        <fullName evidence="10">Endonuclease/exonuclease/phosphatase domain-containing protein</fullName>
    </recommendedName>
</protein>
<dbReference type="Proteomes" id="UP000469011">
    <property type="component" value="Unassembled WGS sequence"/>
</dbReference>
<feature type="transmembrane region" description="Helical" evidence="9">
    <location>
        <begin position="60"/>
        <end position="80"/>
    </location>
</feature>
<dbReference type="InterPro" id="IPR036691">
    <property type="entry name" value="Endo/exonu/phosph_ase_sf"/>
</dbReference>